<dbReference type="Gene3D" id="3.40.1190.20">
    <property type="match status" value="1"/>
</dbReference>
<evidence type="ECO:0000259" key="15">
    <source>
        <dbReference type="Pfam" id="PF00294"/>
    </source>
</evidence>
<evidence type="ECO:0000256" key="14">
    <source>
        <dbReference type="ARBA" id="ARBA00080545"/>
    </source>
</evidence>
<evidence type="ECO:0000256" key="12">
    <source>
        <dbReference type="ARBA" id="ARBA00067931"/>
    </source>
</evidence>
<dbReference type="Pfam" id="PF00294">
    <property type="entry name" value="PfkB"/>
    <property type="match status" value="1"/>
</dbReference>
<dbReference type="RefSeq" id="WP_088150958.1">
    <property type="nucleotide sequence ID" value="NZ_NHON01000015.1"/>
</dbReference>
<evidence type="ECO:0000256" key="8">
    <source>
        <dbReference type="ARBA" id="ARBA00044254"/>
    </source>
</evidence>
<dbReference type="GO" id="GO:0005524">
    <property type="term" value="F:ATP binding"/>
    <property type="evidence" value="ECO:0007669"/>
    <property type="project" value="UniProtKB-KW"/>
</dbReference>
<accession>A0A211ZPL5</accession>
<sequence length="308" mass="32260">MRVASIGECMIEIAVKPGGDAQLASGGDTLNTAVYLARQGVAVDYVTALGDDPYSDEMLARWQAEGVGTGLVPRLPGRVPGLYMIRTDDRGERTFHYWRDRAPAREVFELPGAADLAGTLAGYGLLYFSGITLSLYSDAGRDAFHAALSAAKARGARIAFDGNYRPRGWPDKARAQAVFARFLALATHALPTFDDEQALFGDADPQATIARLRGYGVGEIVVKCGGEGCHIATAEGVTTVPVPRVVTPVDTTAAGDSFNAGYLAGRFAGLDPAAAALRGHRLAAVVIGHRGAVVPRDAMPDFAGGPSA</sequence>
<proteinExistence type="inferred from homology"/>
<dbReference type="OrthoDB" id="9776822at2"/>
<dbReference type="Proteomes" id="UP000196655">
    <property type="component" value="Unassembled WGS sequence"/>
</dbReference>
<gene>
    <name evidence="16" type="ORF">BWR60_10455</name>
</gene>
<keyword evidence="2" id="KW-0808">Transferase</keyword>
<comment type="pathway">
    <text evidence="7">Carbohydrate acid metabolism; 2-dehydro-3-deoxy-D-gluconate degradation; D-glyceraldehyde 3-phosphate and pyruvate from 2-dehydro-3-deoxy-D-gluconate: step 1/2.</text>
</comment>
<evidence type="ECO:0000256" key="3">
    <source>
        <dbReference type="ARBA" id="ARBA00022741"/>
    </source>
</evidence>
<dbReference type="EC" id="2.7.1.45" evidence="11"/>
<keyword evidence="17" id="KW-1185">Reference proteome</keyword>
<dbReference type="PROSITE" id="PS00584">
    <property type="entry name" value="PFKB_KINASES_2"/>
    <property type="match status" value="1"/>
</dbReference>
<comment type="catalytic activity">
    <reaction evidence="9">
        <text>2-dehydro-3-deoxy-D-gluconate + ATP = 2-dehydro-3-deoxy-6-phospho-D-gluconate + ADP + H(+)</text>
        <dbReference type="Rhea" id="RHEA:14797"/>
        <dbReference type="ChEBI" id="CHEBI:15378"/>
        <dbReference type="ChEBI" id="CHEBI:30616"/>
        <dbReference type="ChEBI" id="CHEBI:57569"/>
        <dbReference type="ChEBI" id="CHEBI:57990"/>
        <dbReference type="ChEBI" id="CHEBI:456216"/>
        <dbReference type="EC" id="2.7.1.45"/>
    </reaction>
</comment>
<dbReference type="GO" id="GO:0008673">
    <property type="term" value="F:2-dehydro-3-deoxygluconokinase activity"/>
    <property type="evidence" value="ECO:0007669"/>
    <property type="project" value="UniProtKB-EC"/>
</dbReference>
<name>A0A211ZPL5_9PROT</name>
<evidence type="ECO:0000256" key="4">
    <source>
        <dbReference type="ARBA" id="ARBA00022777"/>
    </source>
</evidence>
<keyword evidence="5" id="KW-0067">ATP-binding</keyword>
<dbReference type="SUPFAM" id="SSF53613">
    <property type="entry name" value="Ribokinase-like"/>
    <property type="match status" value="1"/>
</dbReference>
<evidence type="ECO:0000256" key="2">
    <source>
        <dbReference type="ARBA" id="ARBA00022679"/>
    </source>
</evidence>
<dbReference type="InterPro" id="IPR011611">
    <property type="entry name" value="PfkB_dom"/>
</dbReference>
<keyword evidence="3" id="KW-0547">Nucleotide-binding</keyword>
<evidence type="ECO:0000256" key="6">
    <source>
        <dbReference type="ARBA" id="ARBA00023277"/>
    </source>
</evidence>
<dbReference type="InterPro" id="IPR050306">
    <property type="entry name" value="PfkB_Carbo_kinase"/>
</dbReference>
<dbReference type="InterPro" id="IPR029056">
    <property type="entry name" value="Ribokinase-like"/>
</dbReference>
<evidence type="ECO:0000256" key="11">
    <source>
        <dbReference type="ARBA" id="ARBA00066369"/>
    </source>
</evidence>
<dbReference type="InterPro" id="IPR002173">
    <property type="entry name" value="Carboh/pur_kinase_PfkB_CS"/>
</dbReference>
<dbReference type="GO" id="GO:0042840">
    <property type="term" value="P:D-glucuronate catabolic process"/>
    <property type="evidence" value="ECO:0007669"/>
    <property type="project" value="TreeGrafter"/>
</dbReference>
<reference evidence="17" key="1">
    <citation type="submission" date="2017-05" db="EMBL/GenBank/DDBJ databases">
        <authorList>
            <person name="Macchi M."/>
            <person name="Festa S."/>
            <person name="Coppotelli B.M."/>
            <person name="Morelli I.S."/>
        </authorList>
    </citation>
    <scope>NUCLEOTIDE SEQUENCE [LARGE SCALE GENOMIC DNA]</scope>
    <source>
        <strain evidence="17">I</strain>
    </source>
</reference>
<dbReference type="FunFam" id="3.40.1190.20:FF:000011">
    <property type="entry name" value="2-dehydro-3-deoxygluconokinase, putative"/>
    <property type="match status" value="1"/>
</dbReference>
<evidence type="ECO:0000256" key="5">
    <source>
        <dbReference type="ARBA" id="ARBA00022840"/>
    </source>
</evidence>
<evidence type="ECO:0000256" key="7">
    <source>
        <dbReference type="ARBA" id="ARBA00043951"/>
    </source>
</evidence>
<dbReference type="STRING" id="1122125.GCA_000423185_00271"/>
<comment type="similarity">
    <text evidence="1">Belongs to the carbohydrate kinase PfkB family.</text>
</comment>
<dbReference type="PANTHER" id="PTHR43085">
    <property type="entry name" value="HEXOKINASE FAMILY MEMBER"/>
    <property type="match status" value="1"/>
</dbReference>
<dbReference type="EMBL" id="NHON01000015">
    <property type="protein sequence ID" value="OWJ67212.1"/>
    <property type="molecule type" value="Genomic_DNA"/>
</dbReference>
<keyword evidence="4 16" id="KW-0418">Kinase</keyword>
<dbReference type="CDD" id="cd01166">
    <property type="entry name" value="KdgK"/>
    <property type="match status" value="1"/>
</dbReference>
<evidence type="ECO:0000256" key="13">
    <source>
        <dbReference type="ARBA" id="ARBA00075711"/>
    </source>
</evidence>
<dbReference type="PANTHER" id="PTHR43085:SF15">
    <property type="entry name" value="2-DEHYDRO-3-DEOXYGLUCONOKINASE"/>
    <property type="match status" value="1"/>
</dbReference>
<keyword evidence="6" id="KW-0119">Carbohydrate metabolism</keyword>
<dbReference type="GO" id="GO:0005829">
    <property type="term" value="C:cytosol"/>
    <property type="evidence" value="ECO:0007669"/>
    <property type="project" value="TreeGrafter"/>
</dbReference>
<feature type="domain" description="Carbohydrate kinase PfkB" evidence="15">
    <location>
        <begin position="3"/>
        <end position="295"/>
    </location>
</feature>
<organism evidence="16 17">
    <name type="scientific">Inquilinus limosus</name>
    <dbReference type="NCBI Taxonomy" id="171674"/>
    <lineage>
        <taxon>Bacteria</taxon>
        <taxon>Pseudomonadati</taxon>
        <taxon>Pseudomonadota</taxon>
        <taxon>Alphaproteobacteria</taxon>
        <taxon>Rhodospirillales</taxon>
        <taxon>Rhodospirillaceae</taxon>
        <taxon>Inquilinus</taxon>
    </lineage>
</organism>
<evidence type="ECO:0000256" key="9">
    <source>
        <dbReference type="ARBA" id="ARBA00050729"/>
    </source>
</evidence>
<comment type="function">
    <text evidence="10">Catalyzes the phosphorylation of 2-keto-3-deoxygluconate (KDG) to produce 2-keto-3-deoxy-6-phosphogluconate (KDPG).</text>
</comment>
<dbReference type="AlphaFoldDB" id="A0A211ZPL5"/>
<dbReference type="GO" id="GO:0019698">
    <property type="term" value="P:D-galacturonate catabolic process"/>
    <property type="evidence" value="ECO:0007669"/>
    <property type="project" value="TreeGrafter"/>
</dbReference>
<evidence type="ECO:0000313" key="17">
    <source>
        <dbReference type="Proteomes" id="UP000196655"/>
    </source>
</evidence>
<evidence type="ECO:0000256" key="10">
    <source>
        <dbReference type="ARBA" id="ARBA00054997"/>
    </source>
</evidence>
<protein>
    <recommendedName>
        <fullName evidence="12">2-dehydro-3-deoxygluconokinase</fullName>
        <ecNumber evidence="11">2.7.1.45</ecNumber>
    </recommendedName>
    <alternativeName>
        <fullName evidence="13">2-keto-3-deoxygluconokinase</fullName>
    </alternativeName>
    <alternativeName>
        <fullName evidence="14">3-deoxy-2-oxo-D-gluconate kinase</fullName>
    </alternativeName>
    <alternativeName>
        <fullName evidence="8">KDG kinase</fullName>
    </alternativeName>
</protein>
<dbReference type="GO" id="GO:0006974">
    <property type="term" value="P:DNA damage response"/>
    <property type="evidence" value="ECO:0007669"/>
    <property type="project" value="TreeGrafter"/>
</dbReference>
<evidence type="ECO:0000313" key="16">
    <source>
        <dbReference type="EMBL" id="OWJ67212.1"/>
    </source>
</evidence>
<evidence type="ECO:0000256" key="1">
    <source>
        <dbReference type="ARBA" id="ARBA00010688"/>
    </source>
</evidence>
<comment type="caution">
    <text evidence="16">The sequence shown here is derived from an EMBL/GenBank/DDBJ whole genome shotgun (WGS) entry which is preliminary data.</text>
</comment>